<sequence length="276" mass="30160">MATQTEPLHVRHRVSEETAAYWLQRWDRQQEHYLPLRTERFQLIADVVQASVRTEEPLIVDLGVGPGSLSRHLLERIPGAQVVGIDADPLLLALSASGVAPLHRRDDGGSRLRLVDADLRTPGWLEAAGLEREPDAYVSTTALHWMTAEQLRSLIATCGAAIAPGGCFVDGDHIYVDEKEAPFDALTIELGAAESLRRGVDDHEDWQAWWDGINAAPEFEPLVRAREGRLADRGGDPGRLSDYLDGLSEAGFAHVGVVWQYGDDRVVAGVGHPGSA</sequence>
<reference evidence="2" key="2">
    <citation type="journal article" date="2021" name="PeerJ">
        <title>Extensive microbial diversity within the chicken gut microbiome revealed by metagenomics and culture.</title>
        <authorList>
            <person name="Gilroy R."/>
            <person name="Ravi A."/>
            <person name="Getino M."/>
            <person name="Pursley I."/>
            <person name="Horton D.L."/>
            <person name="Alikhan N.F."/>
            <person name="Baker D."/>
            <person name="Gharbi K."/>
            <person name="Hall N."/>
            <person name="Watson M."/>
            <person name="Adriaenssens E.M."/>
            <person name="Foster-Nyarko E."/>
            <person name="Jarju S."/>
            <person name="Secka A."/>
            <person name="Antonio M."/>
            <person name="Oren A."/>
            <person name="Chaudhuri R.R."/>
            <person name="La Ragione R."/>
            <person name="Hildebrand F."/>
            <person name="Pallen M.J."/>
        </authorList>
    </citation>
    <scope>NUCLEOTIDE SEQUENCE</scope>
    <source>
        <strain evidence="2">ChiGjej1B1-24693</strain>
    </source>
</reference>
<accession>A0A9D1KNA8</accession>
<dbReference type="InterPro" id="IPR041698">
    <property type="entry name" value="Methyltransf_25"/>
</dbReference>
<name>A0A9D1KNA8_9ACTN</name>
<dbReference type="EMBL" id="DVLP01000248">
    <property type="protein sequence ID" value="HIT75587.1"/>
    <property type="molecule type" value="Genomic_DNA"/>
</dbReference>
<dbReference type="GO" id="GO:0032259">
    <property type="term" value="P:methylation"/>
    <property type="evidence" value="ECO:0007669"/>
    <property type="project" value="UniProtKB-KW"/>
</dbReference>
<dbReference type="Proteomes" id="UP000886842">
    <property type="component" value="Unassembled WGS sequence"/>
</dbReference>
<keyword evidence="2" id="KW-0489">Methyltransferase</keyword>
<keyword evidence="2" id="KW-0808">Transferase</keyword>
<organism evidence="2 3">
    <name type="scientific">Candidatus Avipropionibacterium avicola</name>
    <dbReference type="NCBI Taxonomy" id="2840701"/>
    <lineage>
        <taxon>Bacteria</taxon>
        <taxon>Bacillati</taxon>
        <taxon>Actinomycetota</taxon>
        <taxon>Actinomycetes</taxon>
        <taxon>Propionibacteriales</taxon>
        <taxon>Propionibacteriaceae</taxon>
        <taxon>Propionibacteriaceae incertae sedis</taxon>
        <taxon>Candidatus Avipropionibacterium</taxon>
    </lineage>
</organism>
<dbReference type="SUPFAM" id="SSF53335">
    <property type="entry name" value="S-adenosyl-L-methionine-dependent methyltransferases"/>
    <property type="match status" value="1"/>
</dbReference>
<proteinExistence type="predicted"/>
<evidence type="ECO:0000259" key="1">
    <source>
        <dbReference type="Pfam" id="PF13649"/>
    </source>
</evidence>
<gene>
    <name evidence="2" type="ORF">IAA98_08385</name>
</gene>
<reference evidence="2" key="1">
    <citation type="submission" date="2020-10" db="EMBL/GenBank/DDBJ databases">
        <authorList>
            <person name="Gilroy R."/>
        </authorList>
    </citation>
    <scope>NUCLEOTIDE SEQUENCE</scope>
    <source>
        <strain evidence="2">ChiGjej1B1-24693</strain>
    </source>
</reference>
<dbReference type="GO" id="GO:0008168">
    <property type="term" value="F:methyltransferase activity"/>
    <property type="evidence" value="ECO:0007669"/>
    <property type="project" value="UniProtKB-KW"/>
</dbReference>
<dbReference type="Gene3D" id="3.40.50.150">
    <property type="entry name" value="Vaccinia Virus protein VP39"/>
    <property type="match status" value="1"/>
</dbReference>
<dbReference type="CDD" id="cd02440">
    <property type="entry name" value="AdoMet_MTases"/>
    <property type="match status" value="1"/>
</dbReference>
<feature type="domain" description="Methyltransferase" evidence="1">
    <location>
        <begin position="59"/>
        <end position="166"/>
    </location>
</feature>
<dbReference type="InterPro" id="IPR029063">
    <property type="entry name" value="SAM-dependent_MTases_sf"/>
</dbReference>
<evidence type="ECO:0000313" key="3">
    <source>
        <dbReference type="Proteomes" id="UP000886842"/>
    </source>
</evidence>
<dbReference type="Pfam" id="PF13649">
    <property type="entry name" value="Methyltransf_25"/>
    <property type="match status" value="1"/>
</dbReference>
<protein>
    <submittedName>
        <fullName evidence="2">Class I SAM-dependent methyltransferase</fullName>
    </submittedName>
</protein>
<comment type="caution">
    <text evidence="2">The sequence shown here is derived from an EMBL/GenBank/DDBJ whole genome shotgun (WGS) entry which is preliminary data.</text>
</comment>
<dbReference type="AlphaFoldDB" id="A0A9D1KNA8"/>
<evidence type="ECO:0000313" key="2">
    <source>
        <dbReference type="EMBL" id="HIT75587.1"/>
    </source>
</evidence>